<proteinExistence type="inferred from homology"/>
<dbReference type="Pfam" id="PF13732">
    <property type="entry name" value="DrrA1-3_C"/>
    <property type="match status" value="1"/>
</dbReference>
<dbReference type="PROSITE" id="PS00211">
    <property type="entry name" value="ABC_TRANSPORTER_1"/>
    <property type="match status" value="1"/>
</dbReference>
<sequence>MQTVLSVQNLQKSYGKKVALRGVTFAVQKGTCFGLLGPNGAGKSTTMKILTGIVGADGGTAHILGLNANHEQNAIRRQVGYVPQNITLYEKLSARDNLVFFGEMYGVHGQVLEQRIREVLDQTGLTSRAQDAIESFSGGMKRRINIAAALLHRPKLLILDEPTVGIDPQSRNHIFEMIRTLKAKGVTIIYSTHYMEEVEALCDDVAIIDQGNVVVQGTLKSLLSRFASKAVYVEAEAFEQLSLLPGDVQCERRDSGWVIETDDVMDTMKHILQQASKQRIELQALEMVRPSLESVFLTLTGTSLRD</sequence>
<dbReference type="PROSITE" id="PS50893">
    <property type="entry name" value="ABC_TRANSPORTER_2"/>
    <property type="match status" value="1"/>
</dbReference>
<dbReference type="RefSeq" id="WP_377944882.1">
    <property type="nucleotide sequence ID" value="NZ_JBHUCX010000083.1"/>
</dbReference>
<gene>
    <name evidence="6" type="ORF">ACFSB2_20040</name>
</gene>
<feature type="domain" description="ABC transporter" evidence="5">
    <location>
        <begin position="5"/>
        <end position="235"/>
    </location>
</feature>
<protein>
    <submittedName>
        <fullName evidence="6">ATP-binding cassette domain-containing protein</fullName>
    </submittedName>
</protein>
<dbReference type="PANTHER" id="PTHR42711:SF5">
    <property type="entry name" value="ABC TRANSPORTER ATP-BINDING PROTEIN NATA"/>
    <property type="match status" value="1"/>
</dbReference>
<dbReference type="InterPro" id="IPR017871">
    <property type="entry name" value="ABC_transporter-like_CS"/>
</dbReference>
<dbReference type="Pfam" id="PF00005">
    <property type="entry name" value="ABC_tran"/>
    <property type="match status" value="1"/>
</dbReference>
<dbReference type="SMART" id="SM00382">
    <property type="entry name" value="AAA"/>
    <property type="match status" value="1"/>
</dbReference>
<dbReference type="InterPro" id="IPR050763">
    <property type="entry name" value="ABC_transporter_ATP-binding"/>
</dbReference>
<reference evidence="7" key="1">
    <citation type="journal article" date="2019" name="Int. J. Syst. Evol. Microbiol.">
        <title>The Global Catalogue of Microorganisms (GCM) 10K type strain sequencing project: providing services to taxonomists for standard genome sequencing and annotation.</title>
        <authorList>
            <consortium name="The Broad Institute Genomics Platform"/>
            <consortium name="The Broad Institute Genome Sequencing Center for Infectious Disease"/>
            <person name="Wu L."/>
            <person name="Ma J."/>
        </authorList>
    </citation>
    <scope>NUCLEOTIDE SEQUENCE [LARGE SCALE GENOMIC DNA]</scope>
    <source>
        <strain evidence="7">CGMCC 1.12286</strain>
    </source>
</reference>
<comment type="caution">
    <text evidence="6">The sequence shown here is derived from an EMBL/GenBank/DDBJ whole genome shotgun (WGS) entry which is preliminary data.</text>
</comment>
<comment type="similarity">
    <text evidence="1">Belongs to the ABC transporter superfamily.</text>
</comment>
<evidence type="ECO:0000256" key="1">
    <source>
        <dbReference type="ARBA" id="ARBA00005417"/>
    </source>
</evidence>
<dbReference type="InterPro" id="IPR003439">
    <property type="entry name" value="ABC_transporter-like_ATP-bd"/>
</dbReference>
<dbReference type="InterPro" id="IPR025302">
    <property type="entry name" value="DrrA1/2-like_C"/>
</dbReference>
<evidence type="ECO:0000256" key="4">
    <source>
        <dbReference type="ARBA" id="ARBA00022840"/>
    </source>
</evidence>
<name>A0ABW4JN55_9BACL</name>
<keyword evidence="2" id="KW-0813">Transport</keyword>
<dbReference type="InterPro" id="IPR027417">
    <property type="entry name" value="P-loop_NTPase"/>
</dbReference>
<dbReference type="Proteomes" id="UP001597079">
    <property type="component" value="Unassembled WGS sequence"/>
</dbReference>
<dbReference type="Gene3D" id="3.40.50.300">
    <property type="entry name" value="P-loop containing nucleotide triphosphate hydrolases"/>
    <property type="match status" value="1"/>
</dbReference>
<evidence type="ECO:0000313" key="6">
    <source>
        <dbReference type="EMBL" id="MFD1676970.1"/>
    </source>
</evidence>
<evidence type="ECO:0000313" key="7">
    <source>
        <dbReference type="Proteomes" id="UP001597079"/>
    </source>
</evidence>
<keyword evidence="4 6" id="KW-0067">ATP-binding</keyword>
<dbReference type="InterPro" id="IPR003593">
    <property type="entry name" value="AAA+_ATPase"/>
</dbReference>
<dbReference type="PANTHER" id="PTHR42711">
    <property type="entry name" value="ABC TRANSPORTER ATP-BINDING PROTEIN"/>
    <property type="match status" value="1"/>
</dbReference>
<dbReference type="GO" id="GO:0005524">
    <property type="term" value="F:ATP binding"/>
    <property type="evidence" value="ECO:0007669"/>
    <property type="project" value="UniProtKB-KW"/>
</dbReference>
<evidence type="ECO:0000256" key="3">
    <source>
        <dbReference type="ARBA" id="ARBA00022741"/>
    </source>
</evidence>
<keyword evidence="3" id="KW-0547">Nucleotide-binding</keyword>
<keyword evidence="7" id="KW-1185">Reference proteome</keyword>
<evidence type="ECO:0000259" key="5">
    <source>
        <dbReference type="PROSITE" id="PS50893"/>
    </source>
</evidence>
<dbReference type="EMBL" id="JBHUCX010000083">
    <property type="protein sequence ID" value="MFD1676970.1"/>
    <property type="molecule type" value="Genomic_DNA"/>
</dbReference>
<dbReference type="SUPFAM" id="SSF52540">
    <property type="entry name" value="P-loop containing nucleoside triphosphate hydrolases"/>
    <property type="match status" value="1"/>
</dbReference>
<accession>A0ABW4JN55</accession>
<evidence type="ECO:0000256" key="2">
    <source>
        <dbReference type="ARBA" id="ARBA00022448"/>
    </source>
</evidence>
<organism evidence="6 7">
    <name type="scientific">Alicyclobacillus fodiniaquatilis</name>
    <dbReference type="NCBI Taxonomy" id="1661150"/>
    <lineage>
        <taxon>Bacteria</taxon>
        <taxon>Bacillati</taxon>
        <taxon>Bacillota</taxon>
        <taxon>Bacilli</taxon>
        <taxon>Bacillales</taxon>
        <taxon>Alicyclobacillaceae</taxon>
        <taxon>Alicyclobacillus</taxon>
    </lineage>
</organism>